<proteinExistence type="predicted"/>
<dbReference type="WBParaSite" id="ALUE_0002321401-mRNA-1">
    <property type="protein sequence ID" value="ALUE_0002321401-mRNA-1"/>
    <property type="gene ID" value="ALUE_0002321401"/>
</dbReference>
<dbReference type="Proteomes" id="UP000036681">
    <property type="component" value="Unplaced"/>
</dbReference>
<accession>A0A0M3IWT6</accession>
<sequence>MVEGFHFALTSFTPLPLSLSLSFTPHTALPDSQAGIGPTSRALF</sequence>
<organism evidence="1 2">
    <name type="scientific">Ascaris lumbricoides</name>
    <name type="common">Giant roundworm</name>
    <dbReference type="NCBI Taxonomy" id="6252"/>
    <lineage>
        <taxon>Eukaryota</taxon>
        <taxon>Metazoa</taxon>
        <taxon>Ecdysozoa</taxon>
        <taxon>Nematoda</taxon>
        <taxon>Chromadorea</taxon>
        <taxon>Rhabditida</taxon>
        <taxon>Spirurina</taxon>
        <taxon>Ascaridomorpha</taxon>
        <taxon>Ascaridoidea</taxon>
        <taxon>Ascarididae</taxon>
        <taxon>Ascaris</taxon>
    </lineage>
</organism>
<reference evidence="2" key="1">
    <citation type="submission" date="2017-02" db="UniProtKB">
        <authorList>
            <consortium name="WormBaseParasite"/>
        </authorList>
    </citation>
    <scope>IDENTIFICATION</scope>
</reference>
<name>A0A0M3IWT6_ASCLU</name>
<protein>
    <submittedName>
        <fullName evidence="2">Uncharacterized protein</fullName>
    </submittedName>
</protein>
<evidence type="ECO:0000313" key="2">
    <source>
        <dbReference type="WBParaSite" id="ALUE_0002321401-mRNA-1"/>
    </source>
</evidence>
<keyword evidence="1" id="KW-1185">Reference proteome</keyword>
<dbReference type="AlphaFoldDB" id="A0A0M3IWT6"/>
<evidence type="ECO:0000313" key="1">
    <source>
        <dbReference type="Proteomes" id="UP000036681"/>
    </source>
</evidence>